<name>A0A7C4EWH0_9BACT</name>
<reference evidence="1" key="1">
    <citation type="journal article" date="2020" name="mSystems">
        <title>Genome- and Community-Level Interaction Insights into Carbon Utilization and Element Cycling Functions of Hydrothermarchaeota in Hydrothermal Sediment.</title>
        <authorList>
            <person name="Zhou Z."/>
            <person name="Liu Y."/>
            <person name="Xu W."/>
            <person name="Pan J."/>
            <person name="Luo Z.H."/>
            <person name="Li M."/>
        </authorList>
    </citation>
    <scope>NUCLEOTIDE SEQUENCE [LARGE SCALE GENOMIC DNA]</scope>
    <source>
        <strain evidence="1">SpSt-769</strain>
    </source>
</reference>
<sequence length="547" mass="62534">MIIHQAASNQASVLIIEGSDGIVEAARSALEQNLPLWMVDPIPERAPAFFDAVADPYLVDLLGQQQFLRTPLATSMSHADSAELSRESYMAARIQEAAQRHGKVLFVGGLAHIPKIAELLRTPQALPLMNTRVLAATLAPLHPDSLKKGFTEIPRLTEAYETWRKAPTPEGLVNRHELILSLMKSACDYYERQTKQEAPDAARLTWARFLRKWLRYKGLLLPDLYHLVASARSALDEDFAYHVHEYLCEYSWLNDALNPACVSLNEDNLMFYGHKIVLHKKLRTLFGRRQKYRIKAVGSSKWKEHLKRKWEEANPDEIDICSYPPEDVAIERWGESLMKHAQHILQASRSGSEPFVSEIHDGPDVRETLRRFYEDRIYVKVDEPGGYEFGSVVVIFDEDERGERYPFQMTWLGEHSQESDMAFYSTPPGVEVVGPGISRLEHGGFVMSYPPLRMYDVWTDPAFGFVDKRHERLLVAGIAYSEKPGIVYVAKKPPARQWKKLAASMGKRVVYVPLGSLNPSQVRRMRTFHLLQNKGLRNRVHEYLKRS</sequence>
<dbReference type="AlphaFoldDB" id="A0A7C4EWH0"/>
<organism evidence="1">
    <name type="scientific">Desulfomonile tiedjei</name>
    <dbReference type="NCBI Taxonomy" id="2358"/>
    <lineage>
        <taxon>Bacteria</taxon>
        <taxon>Pseudomonadati</taxon>
        <taxon>Thermodesulfobacteriota</taxon>
        <taxon>Desulfomonilia</taxon>
        <taxon>Desulfomonilales</taxon>
        <taxon>Desulfomonilaceae</taxon>
        <taxon>Desulfomonile</taxon>
    </lineage>
</organism>
<proteinExistence type="predicted"/>
<protein>
    <submittedName>
        <fullName evidence="1">Uncharacterized protein</fullName>
    </submittedName>
</protein>
<dbReference type="EMBL" id="DTGT01000115">
    <property type="protein sequence ID" value="HGH60375.1"/>
    <property type="molecule type" value="Genomic_DNA"/>
</dbReference>
<evidence type="ECO:0000313" key="1">
    <source>
        <dbReference type="EMBL" id="HGH60375.1"/>
    </source>
</evidence>
<gene>
    <name evidence="1" type="ORF">ENV54_03635</name>
</gene>
<comment type="caution">
    <text evidence="1">The sequence shown here is derived from an EMBL/GenBank/DDBJ whole genome shotgun (WGS) entry which is preliminary data.</text>
</comment>
<accession>A0A7C4EWH0</accession>